<dbReference type="RefSeq" id="WP_076583954.1">
    <property type="nucleotide sequence ID" value="NZ_CP019329.1"/>
</dbReference>
<evidence type="ECO:0000313" key="3">
    <source>
        <dbReference type="Proteomes" id="UP000185687"/>
    </source>
</evidence>
<dbReference type="Proteomes" id="UP000187321">
    <property type="component" value="Plasmid unnamed2"/>
</dbReference>
<accession>A0A1N7FXT6</accession>
<protein>
    <submittedName>
        <fullName evidence="2">Uncharacterized protein</fullName>
    </submittedName>
</protein>
<evidence type="ECO:0000313" key="1">
    <source>
        <dbReference type="EMBL" id="APX98550.1"/>
    </source>
</evidence>
<dbReference type="AlphaFoldDB" id="A0A1N7FXT6"/>
<dbReference type="Proteomes" id="UP000185687">
    <property type="component" value="Unassembled WGS sequence"/>
</dbReference>
<dbReference type="EMBL" id="CP019329">
    <property type="protein sequence ID" value="APX98550.1"/>
    <property type="molecule type" value="Genomic_DNA"/>
</dbReference>
<dbReference type="EMBL" id="FTNP01000008">
    <property type="protein sequence ID" value="SIS05183.1"/>
    <property type="molecule type" value="Genomic_DNA"/>
</dbReference>
<gene>
    <name evidence="1" type="ORF">BB347_17750</name>
    <name evidence="2" type="ORF">SAMN05421809_3556</name>
</gene>
<dbReference type="GeneID" id="30957827"/>
<reference evidence="2 3" key="2">
    <citation type="submission" date="2017-01" db="EMBL/GenBank/DDBJ databases">
        <authorList>
            <person name="Mah S.A."/>
            <person name="Swanson W.J."/>
            <person name="Moy G.W."/>
            <person name="Vacquier V.D."/>
        </authorList>
    </citation>
    <scope>NUCLEOTIDE SEQUENCE [LARGE SCALE GENOMIC DNA]</scope>
    <source>
        <strain evidence="2 3">CGMCC 1.8909</strain>
    </source>
</reference>
<proteinExistence type="predicted"/>
<geneLocation type="plasmid" evidence="1">
    <name>unnamed2</name>
</geneLocation>
<dbReference type="KEGG" id="hda:BB347_17750"/>
<keyword evidence="1" id="KW-0614">Plasmid</keyword>
<sequence length="399" mass="44584">MATANNTTRAEAPLQADRRDVLKATAGAISLVIVGRSATQPVGATENNSETATLSVEADIPDDTAIQITVYEYESDDDDDLLASDTVTLEDGDDEYDLAGLDGSDESYYDFEIELGSDDGDKSPELFEPLTLEIPEQPLDPDDFEQVTHSADDWTEVPDDAEVMYDEYRLRKYQPRVSMSSDLRSDTDGMYAVLAESEDEETFVCCYWLDLPSAETAVVDFNSQIGSHKPIYVFVDAETEEVEEIVYSGYQYLAADTQPDEDDLEQARADEPTHATFEVIDPYNHLVYDEDGGGAFLELHDIDDERETWEQHQWLDVADPLAVDDPWQMADRESWFHDGLTSFTSMQANMARRLGWAGGSDADELRAGSADGFFSFDFDFSWPWSGDEDSGDENNESDS</sequence>
<organism evidence="2 3">
    <name type="scientific">Natronorubrum daqingense</name>
    <dbReference type="NCBI Taxonomy" id="588898"/>
    <lineage>
        <taxon>Archaea</taxon>
        <taxon>Methanobacteriati</taxon>
        <taxon>Methanobacteriota</taxon>
        <taxon>Stenosarchaea group</taxon>
        <taxon>Halobacteria</taxon>
        <taxon>Halobacteriales</taxon>
        <taxon>Natrialbaceae</taxon>
        <taxon>Natronorubrum</taxon>
    </lineage>
</organism>
<evidence type="ECO:0000313" key="2">
    <source>
        <dbReference type="EMBL" id="SIS05183.1"/>
    </source>
</evidence>
<evidence type="ECO:0000313" key="4">
    <source>
        <dbReference type="Proteomes" id="UP000187321"/>
    </source>
</evidence>
<reference evidence="1 4" key="1">
    <citation type="submission" date="2017-01" db="EMBL/GenBank/DDBJ databases">
        <title>Complete genome sequence of Haloterrigena daqingensis type strain (JX313T).</title>
        <authorList>
            <person name="Shuang W."/>
        </authorList>
    </citation>
    <scope>NUCLEOTIDE SEQUENCE [LARGE SCALE GENOMIC DNA]</scope>
    <source>
        <strain evidence="4">JX313</strain>
        <strain evidence="1">JX313T</strain>
        <plasmid evidence="4">Plasmid unnamed2</plasmid>
        <plasmid evidence="1">unnamed2</plasmid>
    </source>
</reference>
<name>A0A1N7FXT6_9EURY</name>
<dbReference type="OrthoDB" id="202444at2157"/>
<keyword evidence="3" id="KW-1185">Reference proteome</keyword>